<dbReference type="CDD" id="cd16917">
    <property type="entry name" value="HATPase_UhpB-NarQ-NarX-like"/>
    <property type="match status" value="1"/>
</dbReference>
<keyword evidence="3" id="KW-0597">Phosphoprotein</keyword>
<dbReference type="GO" id="GO:0016301">
    <property type="term" value="F:kinase activity"/>
    <property type="evidence" value="ECO:0007669"/>
    <property type="project" value="UniProtKB-KW"/>
</dbReference>
<comment type="catalytic activity">
    <reaction evidence="1">
        <text>ATP + protein L-histidine = ADP + protein N-phospho-L-histidine.</text>
        <dbReference type="EC" id="2.7.13.3"/>
    </reaction>
</comment>
<evidence type="ECO:0000256" key="1">
    <source>
        <dbReference type="ARBA" id="ARBA00000085"/>
    </source>
</evidence>
<feature type="transmembrane region" description="Helical" evidence="9">
    <location>
        <begin position="132"/>
        <end position="151"/>
    </location>
</feature>
<dbReference type="InterPro" id="IPR050482">
    <property type="entry name" value="Sensor_HK_TwoCompSys"/>
</dbReference>
<organism evidence="11 12">
    <name type="scientific">Streptosporangium longisporum</name>
    <dbReference type="NCBI Taxonomy" id="46187"/>
    <lineage>
        <taxon>Bacteria</taxon>
        <taxon>Bacillati</taxon>
        <taxon>Actinomycetota</taxon>
        <taxon>Actinomycetes</taxon>
        <taxon>Streptosporangiales</taxon>
        <taxon>Streptosporangiaceae</taxon>
        <taxon>Streptosporangium</taxon>
    </lineage>
</organism>
<evidence type="ECO:0000256" key="3">
    <source>
        <dbReference type="ARBA" id="ARBA00022553"/>
    </source>
</evidence>
<keyword evidence="9" id="KW-0812">Transmembrane</keyword>
<proteinExistence type="predicted"/>
<evidence type="ECO:0000256" key="5">
    <source>
        <dbReference type="ARBA" id="ARBA00022741"/>
    </source>
</evidence>
<evidence type="ECO:0000313" key="11">
    <source>
        <dbReference type="EMBL" id="GAA2984915.1"/>
    </source>
</evidence>
<dbReference type="EC" id="2.7.13.3" evidence="2"/>
<evidence type="ECO:0000256" key="7">
    <source>
        <dbReference type="ARBA" id="ARBA00022840"/>
    </source>
</evidence>
<dbReference type="Pfam" id="PF07730">
    <property type="entry name" value="HisKA_3"/>
    <property type="match status" value="1"/>
</dbReference>
<evidence type="ECO:0000256" key="8">
    <source>
        <dbReference type="ARBA" id="ARBA00023012"/>
    </source>
</evidence>
<dbReference type="Proteomes" id="UP001499930">
    <property type="component" value="Unassembled WGS sequence"/>
</dbReference>
<dbReference type="RefSeq" id="WP_344886689.1">
    <property type="nucleotide sequence ID" value="NZ_BAAAWD010000001.1"/>
</dbReference>
<dbReference type="Gene3D" id="3.30.565.10">
    <property type="entry name" value="Histidine kinase-like ATPase, C-terminal domain"/>
    <property type="match status" value="1"/>
</dbReference>
<dbReference type="PANTHER" id="PTHR24421:SF10">
    <property type="entry name" value="NITRATE_NITRITE SENSOR PROTEIN NARQ"/>
    <property type="match status" value="1"/>
</dbReference>
<keyword evidence="7" id="KW-0067">ATP-binding</keyword>
<keyword evidence="6 11" id="KW-0418">Kinase</keyword>
<evidence type="ECO:0000259" key="10">
    <source>
        <dbReference type="Pfam" id="PF07730"/>
    </source>
</evidence>
<feature type="transmembrane region" description="Helical" evidence="9">
    <location>
        <begin position="17"/>
        <end position="38"/>
    </location>
</feature>
<dbReference type="InterPro" id="IPR036890">
    <property type="entry name" value="HATPase_C_sf"/>
</dbReference>
<evidence type="ECO:0000256" key="6">
    <source>
        <dbReference type="ARBA" id="ARBA00022777"/>
    </source>
</evidence>
<reference evidence="11 12" key="1">
    <citation type="journal article" date="2019" name="Int. J. Syst. Evol. Microbiol.">
        <title>The Global Catalogue of Microorganisms (GCM) 10K type strain sequencing project: providing services to taxonomists for standard genome sequencing and annotation.</title>
        <authorList>
            <consortium name="The Broad Institute Genomics Platform"/>
            <consortium name="The Broad Institute Genome Sequencing Center for Infectious Disease"/>
            <person name="Wu L."/>
            <person name="Ma J."/>
        </authorList>
    </citation>
    <scope>NUCLEOTIDE SEQUENCE [LARGE SCALE GENOMIC DNA]</scope>
    <source>
        <strain evidence="11 12">JCM 3106</strain>
    </source>
</reference>
<evidence type="ECO:0000256" key="9">
    <source>
        <dbReference type="SAM" id="Phobius"/>
    </source>
</evidence>
<sequence>MHDPTENQPPLDGRAVALRYLCAVAPMLFDAVILVVAVHREPGRLVPALVNTGLGLAGLVLMRWRRRRPVAVTTAITLLTSFSTMAAGPAQVAYVSLVTHRCWRQIVPVAILSWVCLLVRSSWFGIDQATYVSTAAGTVLLGGLTVFGLYLRGRRDLAASERQAALAAEREQLQRIEQARLAERVQIAQEMHDVLAHRLSLLSMLAGGLAYRRDLTAEQTRETARAIQENAHRSLNELRAVLGTLRDDGAAQAPQPTLAHLETLFGEVRAAGQQVEVRDAVGERGLLPEQTGRHAYRIVQEALTNARKHAPGGEVTVELGGRPGEGLRIRVANPVPDGTPAGPGARLGLVGLAERIRMAGGTLGHAVRDGHFVLDVRLPWEASHRDSTGDRG</sequence>
<keyword evidence="9" id="KW-0472">Membrane</keyword>
<dbReference type="Gene3D" id="1.20.5.1930">
    <property type="match status" value="1"/>
</dbReference>
<gene>
    <name evidence="11" type="ORF">GCM10017559_00620</name>
</gene>
<keyword evidence="5" id="KW-0547">Nucleotide-binding</keyword>
<keyword evidence="4" id="KW-0808">Transferase</keyword>
<feature type="domain" description="Signal transduction histidine kinase subgroup 3 dimerisation and phosphoacceptor" evidence="10">
    <location>
        <begin position="183"/>
        <end position="248"/>
    </location>
</feature>
<feature type="transmembrane region" description="Helical" evidence="9">
    <location>
        <begin position="70"/>
        <end position="94"/>
    </location>
</feature>
<evidence type="ECO:0000256" key="4">
    <source>
        <dbReference type="ARBA" id="ARBA00022679"/>
    </source>
</evidence>
<evidence type="ECO:0000313" key="12">
    <source>
        <dbReference type="Proteomes" id="UP001499930"/>
    </source>
</evidence>
<dbReference type="PANTHER" id="PTHR24421">
    <property type="entry name" value="NITRATE/NITRITE SENSOR PROTEIN NARX-RELATED"/>
    <property type="match status" value="1"/>
</dbReference>
<feature type="transmembrane region" description="Helical" evidence="9">
    <location>
        <begin position="106"/>
        <end position="126"/>
    </location>
</feature>
<keyword evidence="8" id="KW-0902">Two-component regulatory system</keyword>
<keyword evidence="9" id="KW-1133">Transmembrane helix</keyword>
<dbReference type="InterPro" id="IPR011712">
    <property type="entry name" value="Sig_transdc_His_kin_sub3_dim/P"/>
</dbReference>
<keyword evidence="12" id="KW-1185">Reference proteome</keyword>
<dbReference type="EMBL" id="BAAAWD010000001">
    <property type="protein sequence ID" value="GAA2984915.1"/>
    <property type="molecule type" value="Genomic_DNA"/>
</dbReference>
<comment type="caution">
    <text evidence="11">The sequence shown here is derived from an EMBL/GenBank/DDBJ whole genome shotgun (WGS) entry which is preliminary data.</text>
</comment>
<dbReference type="SUPFAM" id="SSF55874">
    <property type="entry name" value="ATPase domain of HSP90 chaperone/DNA topoisomerase II/histidine kinase"/>
    <property type="match status" value="1"/>
</dbReference>
<evidence type="ECO:0000256" key="2">
    <source>
        <dbReference type="ARBA" id="ARBA00012438"/>
    </source>
</evidence>
<name>A0ABN3XQP8_9ACTN</name>
<accession>A0ABN3XQP8</accession>
<protein>
    <recommendedName>
        <fullName evidence="2">histidine kinase</fullName>
        <ecNumber evidence="2">2.7.13.3</ecNumber>
    </recommendedName>
</protein>